<dbReference type="EMBL" id="WKKG01000023">
    <property type="protein sequence ID" value="MRX70536.1"/>
    <property type="molecule type" value="Genomic_DNA"/>
</dbReference>
<evidence type="ECO:0000313" key="2">
    <source>
        <dbReference type="EMBL" id="SMO93973.1"/>
    </source>
</evidence>
<evidence type="ECO:0000313" key="3">
    <source>
        <dbReference type="Proteomes" id="UP000317289"/>
    </source>
</evidence>
<reference evidence="1 4" key="2">
    <citation type="submission" date="2019-11" db="EMBL/GenBank/DDBJ databases">
        <title>Flavobacterium resistens genome.</title>
        <authorList>
            <person name="Wilson V.M."/>
            <person name="Newman J.D."/>
        </authorList>
    </citation>
    <scope>NUCLEOTIDE SEQUENCE [LARGE SCALE GENOMIC DNA]</scope>
    <source>
        <strain evidence="1 4">DSM 19382</strain>
    </source>
</reference>
<proteinExistence type="predicted"/>
<keyword evidence="4" id="KW-1185">Reference proteome</keyword>
<dbReference type="Proteomes" id="UP000317289">
    <property type="component" value="Unassembled WGS sequence"/>
</dbReference>
<evidence type="ECO:0000313" key="1">
    <source>
        <dbReference type="EMBL" id="MRX70536.1"/>
    </source>
</evidence>
<accession>A0A521FCR0</accession>
<evidence type="ECO:0000313" key="4">
    <source>
        <dbReference type="Proteomes" id="UP000468990"/>
    </source>
</evidence>
<reference evidence="2 3" key="1">
    <citation type="submission" date="2017-05" db="EMBL/GenBank/DDBJ databases">
        <authorList>
            <person name="Varghese N."/>
            <person name="Submissions S."/>
        </authorList>
    </citation>
    <scope>NUCLEOTIDE SEQUENCE [LARGE SCALE GENOMIC DNA]</scope>
    <source>
        <strain evidence="2 3">DSM 19382</strain>
    </source>
</reference>
<name>A0A521FCR0_9FLAO</name>
<evidence type="ECO:0008006" key="5">
    <source>
        <dbReference type="Google" id="ProtNLM"/>
    </source>
</evidence>
<dbReference type="AlphaFoldDB" id="A0A521FCR0"/>
<sequence length="78" mass="8827">MKNLLILFLLLSNSTLFAQIKIIGKVINAEDTSLDLAAIILTNKDSIAIKNDFRNKKGEFLLETKSGWHKVQIRQSNK</sequence>
<gene>
    <name evidence="1" type="ORF">GJU42_21365</name>
    <name evidence="2" type="ORF">SAMN06265349_1092</name>
</gene>
<dbReference type="EMBL" id="FXTA01000009">
    <property type="protein sequence ID" value="SMO93973.1"/>
    <property type="molecule type" value="Genomic_DNA"/>
</dbReference>
<organism evidence="2 3">
    <name type="scientific">Flavobacterium resistens</name>
    <dbReference type="NCBI Taxonomy" id="443612"/>
    <lineage>
        <taxon>Bacteria</taxon>
        <taxon>Pseudomonadati</taxon>
        <taxon>Bacteroidota</taxon>
        <taxon>Flavobacteriia</taxon>
        <taxon>Flavobacteriales</taxon>
        <taxon>Flavobacteriaceae</taxon>
        <taxon>Flavobacterium</taxon>
    </lineage>
</organism>
<protein>
    <recommendedName>
        <fullName evidence="5">Carboxypeptidase regulatory-like domain-containing protein</fullName>
    </recommendedName>
</protein>
<dbReference type="RefSeq" id="WP_142452498.1">
    <property type="nucleotide sequence ID" value="NZ_FXTA01000009.1"/>
</dbReference>
<dbReference type="Proteomes" id="UP000468990">
    <property type="component" value="Unassembled WGS sequence"/>
</dbReference>
<dbReference type="OrthoDB" id="9904982at2"/>